<dbReference type="InterPro" id="IPR000836">
    <property type="entry name" value="PRTase_dom"/>
</dbReference>
<sequence>MNHHLFRDRSDAGRQLAQKLGYLEHAQPLVLALPRGGVPVGIEVAHALHAPLDLLLVRKIGVPWHPELAAGAVIDGARPRTVINEDVVRTAGVSKSELARIVEAELAKIERRRRLWLSDRPHVSVAGHSAIVVDDGIATGASARVALQAVRAEGAARVVLATPVAPAETVEMLRAECDDMVCLATPEDFTAVGIYYEDFHQVDDKEVQELLQRAPI</sequence>
<evidence type="ECO:0000259" key="1">
    <source>
        <dbReference type="Pfam" id="PF00156"/>
    </source>
</evidence>
<gene>
    <name evidence="2" type="ORF">V1286_001431</name>
</gene>
<protein>
    <submittedName>
        <fullName evidence="2">Phosphoribosyl transferase</fullName>
    </submittedName>
</protein>
<keyword evidence="3" id="KW-1185">Reference proteome</keyword>
<keyword evidence="2" id="KW-0808">Transferase</keyword>
<dbReference type="InterPro" id="IPR029057">
    <property type="entry name" value="PRTase-like"/>
</dbReference>
<dbReference type="SUPFAM" id="SSF53271">
    <property type="entry name" value="PRTase-like"/>
    <property type="match status" value="1"/>
</dbReference>
<organism evidence="2 3">
    <name type="scientific">Bradyrhizobium algeriense</name>
    <dbReference type="NCBI Taxonomy" id="634784"/>
    <lineage>
        <taxon>Bacteria</taxon>
        <taxon>Pseudomonadati</taxon>
        <taxon>Pseudomonadota</taxon>
        <taxon>Alphaproteobacteria</taxon>
        <taxon>Hyphomicrobiales</taxon>
        <taxon>Nitrobacteraceae</taxon>
        <taxon>Bradyrhizobium</taxon>
    </lineage>
</organism>
<dbReference type="RefSeq" id="WP_334478477.1">
    <property type="nucleotide sequence ID" value="NZ_JAZHRV010000001.1"/>
</dbReference>
<reference evidence="2 3" key="1">
    <citation type="submission" date="2024-02" db="EMBL/GenBank/DDBJ databases">
        <title>Adaptive strategies in a cosmopolitan and abundant soil bacterium.</title>
        <authorList>
            <person name="Carini P."/>
        </authorList>
    </citation>
    <scope>NUCLEOTIDE SEQUENCE [LARGE SCALE GENOMIC DNA]</scope>
    <source>
        <strain evidence="2 3">AZCC 1608</strain>
    </source>
</reference>
<dbReference type="Gene3D" id="3.40.50.2020">
    <property type="match status" value="1"/>
</dbReference>
<proteinExistence type="predicted"/>
<evidence type="ECO:0000313" key="3">
    <source>
        <dbReference type="Proteomes" id="UP001364224"/>
    </source>
</evidence>
<dbReference type="Gene3D" id="3.30.1310.20">
    <property type="entry name" value="PRTase-like"/>
    <property type="match status" value="1"/>
</dbReference>
<comment type="caution">
    <text evidence="2">The sequence shown here is derived from an EMBL/GenBank/DDBJ whole genome shotgun (WGS) entry which is preliminary data.</text>
</comment>
<dbReference type="Pfam" id="PF00156">
    <property type="entry name" value="Pribosyltran"/>
    <property type="match status" value="1"/>
</dbReference>
<dbReference type="EMBL" id="JAZHRV010000001">
    <property type="protein sequence ID" value="MEH2553902.1"/>
    <property type="molecule type" value="Genomic_DNA"/>
</dbReference>
<dbReference type="GO" id="GO:0016740">
    <property type="term" value="F:transferase activity"/>
    <property type="evidence" value="ECO:0007669"/>
    <property type="project" value="UniProtKB-KW"/>
</dbReference>
<dbReference type="Proteomes" id="UP001364224">
    <property type="component" value="Unassembled WGS sequence"/>
</dbReference>
<feature type="domain" description="Phosphoribosyltransferase" evidence="1">
    <location>
        <begin position="15"/>
        <end position="184"/>
    </location>
</feature>
<accession>A0ABU8B5W2</accession>
<evidence type="ECO:0000313" key="2">
    <source>
        <dbReference type="EMBL" id="MEH2553902.1"/>
    </source>
</evidence>
<name>A0ABU8B5W2_9BRAD</name>
<dbReference type="CDD" id="cd06223">
    <property type="entry name" value="PRTases_typeI"/>
    <property type="match status" value="1"/>
</dbReference>